<comment type="caution">
    <text evidence="2">The sequence shown here is derived from an EMBL/GenBank/DDBJ whole genome shotgun (WGS) entry which is preliminary data.</text>
</comment>
<keyword evidence="3" id="KW-1185">Reference proteome</keyword>
<evidence type="ECO:0000256" key="1">
    <source>
        <dbReference type="SAM" id="MobiDB-lite"/>
    </source>
</evidence>
<dbReference type="AlphaFoldDB" id="A0A9W4H4A3"/>
<feature type="region of interest" description="Disordered" evidence="1">
    <location>
        <begin position="1"/>
        <end position="23"/>
    </location>
</feature>
<dbReference type="Proteomes" id="UP001153328">
    <property type="component" value="Unassembled WGS sequence"/>
</dbReference>
<dbReference type="RefSeq" id="WP_205043887.1">
    <property type="nucleotide sequence ID" value="NZ_CAJVAX010000019.1"/>
</dbReference>
<dbReference type="EMBL" id="CAJVAX010000019">
    <property type="protein sequence ID" value="CAG7649656.1"/>
    <property type="molecule type" value="Genomic_DNA"/>
</dbReference>
<evidence type="ECO:0000313" key="3">
    <source>
        <dbReference type="Proteomes" id="UP001153328"/>
    </source>
</evidence>
<protein>
    <submittedName>
        <fullName evidence="2">Uncharacterized protein</fullName>
    </submittedName>
</protein>
<accession>A0A9W4H4A3</accession>
<gene>
    <name evidence="2" type="ORF">SBRY_50154</name>
</gene>
<sequence length="87" mass="9005">MEIEIPDPASVHQAQQPLAPTGFLADSEEGGAIVSGAVESVADDGVVALRVGDDVILLELTEDSLVPGLGQVVSLSVARIELYPYGF</sequence>
<organism evidence="2 3">
    <name type="scientific">Actinacidiphila bryophytorum</name>
    <dbReference type="NCBI Taxonomy" id="1436133"/>
    <lineage>
        <taxon>Bacteria</taxon>
        <taxon>Bacillati</taxon>
        <taxon>Actinomycetota</taxon>
        <taxon>Actinomycetes</taxon>
        <taxon>Kitasatosporales</taxon>
        <taxon>Streptomycetaceae</taxon>
        <taxon>Actinacidiphila</taxon>
    </lineage>
</organism>
<evidence type="ECO:0000313" key="2">
    <source>
        <dbReference type="EMBL" id="CAG7649656.1"/>
    </source>
</evidence>
<reference evidence="2" key="1">
    <citation type="submission" date="2021-06" db="EMBL/GenBank/DDBJ databases">
        <authorList>
            <person name="Arsene-Ploetze F."/>
        </authorList>
    </citation>
    <scope>NUCLEOTIDE SEQUENCE</scope>
    <source>
        <strain evidence="2">SBRY1</strain>
    </source>
</reference>
<name>A0A9W4H4A3_9ACTN</name>
<proteinExistence type="predicted"/>